<dbReference type="AlphaFoldDB" id="A0A829YJY8"/>
<dbReference type="EMBL" id="BLJN01000006">
    <property type="protein sequence ID" value="GFE83667.1"/>
    <property type="molecule type" value="Genomic_DNA"/>
</dbReference>
<dbReference type="Gene3D" id="1.10.10.2910">
    <property type="match status" value="1"/>
</dbReference>
<evidence type="ECO:0000313" key="3">
    <source>
        <dbReference type="Proteomes" id="UP000445000"/>
    </source>
</evidence>
<organism evidence="2 3">
    <name type="scientific">Steroidobacter agaridevorans</name>
    <dbReference type="NCBI Taxonomy" id="2695856"/>
    <lineage>
        <taxon>Bacteria</taxon>
        <taxon>Pseudomonadati</taxon>
        <taxon>Pseudomonadota</taxon>
        <taxon>Gammaproteobacteria</taxon>
        <taxon>Steroidobacterales</taxon>
        <taxon>Steroidobacteraceae</taxon>
        <taxon>Steroidobacter</taxon>
    </lineage>
</organism>
<sequence length="292" mass="33077">MTARKLEQQRFRQLGLQAAQELQRLHGDLFETYPIRSSRVARRLGIRVVRSDVAAERGRIYLGTGLEREHSHAVIYLSSAQRLEDARFDLAHEIGHAMLHQSPHEMDGRLPVDSHEAFANAFASSLLVPSNCESEIVRRLSLCTTPDDMLALAGSFGISVPRLFSAISLRPHWMQGIDSVWLRIRLMTHPYGRGRNAKKLRIDHLLFDYSRTFMPRYQGIASCMSPSDWFDALSVGANSSARVVTLRHWSRNAAGDRTRFSRAETTMRATVKRLAAFRGAFTEMFLLSLVPV</sequence>
<dbReference type="RefSeq" id="WP_161815259.1">
    <property type="nucleotide sequence ID" value="NZ_BLJN01000006.1"/>
</dbReference>
<gene>
    <name evidence="2" type="ORF">GCM10011487_56670</name>
</gene>
<name>A0A829YJY8_9GAMM</name>
<dbReference type="InterPro" id="IPR010359">
    <property type="entry name" value="IrrE_HExxH"/>
</dbReference>
<dbReference type="Pfam" id="PF06114">
    <property type="entry name" value="Peptidase_M78"/>
    <property type="match status" value="1"/>
</dbReference>
<feature type="domain" description="IrrE N-terminal-like" evidence="1">
    <location>
        <begin position="41"/>
        <end position="130"/>
    </location>
</feature>
<evidence type="ECO:0000313" key="2">
    <source>
        <dbReference type="EMBL" id="GFE83667.1"/>
    </source>
</evidence>
<proteinExistence type="predicted"/>
<reference evidence="3" key="1">
    <citation type="submission" date="2020-01" db="EMBL/GenBank/DDBJ databases">
        <title>'Steroidobacter agaridevorans' sp. nov., agar-degrading bacteria isolated from rhizosphere soils.</title>
        <authorList>
            <person name="Ikenaga M."/>
            <person name="Kataoka M."/>
            <person name="Murouchi A."/>
            <person name="Katsuragi S."/>
            <person name="Sakai M."/>
        </authorList>
    </citation>
    <scope>NUCLEOTIDE SEQUENCE [LARGE SCALE GENOMIC DNA]</scope>
    <source>
        <strain evidence="3">YU21-B</strain>
    </source>
</reference>
<keyword evidence="3" id="KW-1185">Reference proteome</keyword>
<dbReference type="PANTHER" id="PTHR43236:SF1">
    <property type="entry name" value="BLL7220 PROTEIN"/>
    <property type="match status" value="1"/>
</dbReference>
<dbReference type="PANTHER" id="PTHR43236">
    <property type="entry name" value="ANTITOXIN HIGA1"/>
    <property type="match status" value="1"/>
</dbReference>
<evidence type="ECO:0000259" key="1">
    <source>
        <dbReference type="Pfam" id="PF06114"/>
    </source>
</evidence>
<accession>A0A829YJY8</accession>
<dbReference type="InterPro" id="IPR052345">
    <property type="entry name" value="Rad_response_metalloprotease"/>
</dbReference>
<protein>
    <recommendedName>
        <fullName evidence="1">IrrE N-terminal-like domain-containing protein</fullName>
    </recommendedName>
</protein>
<comment type="caution">
    <text evidence="2">The sequence shown here is derived from an EMBL/GenBank/DDBJ whole genome shotgun (WGS) entry which is preliminary data.</text>
</comment>
<dbReference type="Proteomes" id="UP000445000">
    <property type="component" value="Unassembled WGS sequence"/>
</dbReference>